<dbReference type="EMBL" id="NIDF01000120">
    <property type="protein sequence ID" value="TYJ52706.1"/>
    <property type="molecule type" value="Genomic_DNA"/>
</dbReference>
<evidence type="ECO:0000313" key="2">
    <source>
        <dbReference type="EMBL" id="TYJ52706.1"/>
    </source>
</evidence>
<dbReference type="InterPro" id="IPR036249">
    <property type="entry name" value="Thioredoxin-like_sf"/>
</dbReference>
<accession>A0A5D3ASI1</accession>
<dbReference type="Gene3D" id="3.40.30.10">
    <property type="entry name" value="Glutaredoxin"/>
    <property type="match status" value="1"/>
</dbReference>
<evidence type="ECO:0000313" key="3">
    <source>
        <dbReference type="Proteomes" id="UP000322245"/>
    </source>
</evidence>
<keyword evidence="3" id="KW-1185">Reference proteome</keyword>
<proteinExistence type="predicted"/>
<name>A0A5D3ASI1_9TREE</name>
<evidence type="ECO:0000256" key="1">
    <source>
        <dbReference type="SAM" id="MobiDB-lite"/>
    </source>
</evidence>
<dbReference type="PANTHER" id="PTHR46052">
    <property type="entry name" value="PHOSDUCIN-LIKE PROTEIN"/>
    <property type="match status" value="1"/>
</dbReference>
<feature type="compositionally biased region" description="Low complexity" evidence="1">
    <location>
        <begin position="96"/>
        <end position="108"/>
    </location>
</feature>
<comment type="caution">
    <text evidence="2">The sequence shown here is derived from an EMBL/GenBank/DDBJ whole genome shotgun (WGS) entry which is preliminary data.</text>
</comment>
<protein>
    <recommendedName>
        <fullName evidence="4">Phosducin thioredoxin-like domain-containing protein</fullName>
    </recommendedName>
</protein>
<dbReference type="Proteomes" id="UP000322245">
    <property type="component" value="Unassembled WGS sequence"/>
</dbReference>
<evidence type="ECO:0008006" key="4">
    <source>
        <dbReference type="Google" id="ProtNLM"/>
    </source>
</evidence>
<reference evidence="2 3" key="1">
    <citation type="submission" date="2017-05" db="EMBL/GenBank/DDBJ databases">
        <title>The Genome Sequence of Tsuchiyaea wingfieldii DSM 27421.</title>
        <authorList>
            <person name="Cuomo C."/>
            <person name="Passer A."/>
            <person name="Billmyre B."/>
            <person name="Heitman J."/>
        </authorList>
    </citation>
    <scope>NUCLEOTIDE SEQUENCE [LARGE SCALE GENOMIC DNA]</scope>
    <source>
        <strain evidence="2 3">DSM 27421</strain>
    </source>
</reference>
<dbReference type="InterPro" id="IPR051499">
    <property type="entry name" value="Phosducin-like_reg"/>
</dbReference>
<feature type="compositionally biased region" description="Basic and acidic residues" evidence="1">
    <location>
        <begin position="56"/>
        <end position="72"/>
    </location>
</feature>
<dbReference type="PANTHER" id="PTHR46052:SF1">
    <property type="entry name" value="PHOSDUCIN-LIKE PROTEIN"/>
    <property type="match status" value="1"/>
</dbReference>
<dbReference type="AlphaFoldDB" id="A0A5D3ASI1"/>
<dbReference type="SUPFAM" id="SSF52833">
    <property type="entry name" value="Thioredoxin-like"/>
    <property type="match status" value="1"/>
</dbReference>
<feature type="region of interest" description="Disordered" evidence="1">
    <location>
        <begin position="147"/>
        <end position="168"/>
    </location>
</feature>
<sequence length="334" mass="37225">MDALEKAALDGSLFQSREPPSPTRTDDSGDRPLLGIEDEKYSFEDDESSYSSHIGRSHEVVEEPKREPRGLVEHGGPQTGVKGVIEDKKANEHHAQAASRAAALARGIDAQSRQMTSLTVHEEAELAARQKAEEDEDEELNEIRRRRRNQLQRQREEGQENVDSSALEHDMKKAVRGGSLQEIGSERFLEVVERQGWVIGLSRCDALSTSLLHLSLNIPDGVPISLYRARATALRFSLVPPTPQIVSSHRQNTSEDSEMAWDEEGQPLGVPDPDVLPTLLAYKDGELEKTWIRVDWDVGKDGMEGLLRREGILPSIAKLGYSRQAYGEESDDDD</sequence>
<feature type="compositionally biased region" description="Acidic residues" evidence="1">
    <location>
        <begin position="255"/>
        <end position="265"/>
    </location>
</feature>
<feature type="compositionally biased region" description="Basic and acidic residues" evidence="1">
    <location>
        <begin position="84"/>
        <end position="95"/>
    </location>
</feature>
<organism evidence="2 3">
    <name type="scientific">Cryptococcus floricola</name>
    <dbReference type="NCBI Taxonomy" id="2591691"/>
    <lineage>
        <taxon>Eukaryota</taxon>
        <taxon>Fungi</taxon>
        <taxon>Dikarya</taxon>
        <taxon>Basidiomycota</taxon>
        <taxon>Agaricomycotina</taxon>
        <taxon>Tremellomycetes</taxon>
        <taxon>Tremellales</taxon>
        <taxon>Cryptococcaceae</taxon>
        <taxon>Cryptococcus</taxon>
    </lineage>
</organism>
<feature type="region of interest" description="Disordered" evidence="1">
    <location>
        <begin position="244"/>
        <end position="268"/>
    </location>
</feature>
<feature type="region of interest" description="Disordered" evidence="1">
    <location>
        <begin position="1"/>
        <end position="108"/>
    </location>
</feature>
<gene>
    <name evidence="2" type="ORF">B9479_006674</name>
</gene>